<feature type="compositionally biased region" description="Low complexity" evidence="1">
    <location>
        <begin position="52"/>
        <end position="64"/>
    </location>
</feature>
<organism evidence="2 3">
    <name type="scientific">Microbotryum silenes-dioicae</name>
    <dbReference type="NCBI Taxonomy" id="796604"/>
    <lineage>
        <taxon>Eukaryota</taxon>
        <taxon>Fungi</taxon>
        <taxon>Dikarya</taxon>
        <taxon>Basidiomycota</taxon>
        <taxon>Pucciniomycotina</taxon>
        <taxon>Microbotryomycetes</taxon>
        <taxon>Microbotryales</taxon>
        <taxon>Microbotryaceae</taxon>
        <taxon>Microbotryum</taxon>
    </lineage>
</organism>
<feature type="compositionally biased region" description="Basic and acidic residues" evidence="1">
    <location>
        <begin position="139"/>
        <end position="154"/>
    </location>
</feature>
<dbReference type="AlphaFoldDB" id="A0A2X0MMF9"/>
<protein>
    <submittedName>
        <fullName evidence="2">BQ5605_C029g10640 protein</fullName>
    </submittedName>
</protein>
<feature type="compositionally biased region" description="Basic and acidic residues" evidence="1">
    <location>
        <begin position="178"/>
        <end position="187"/>
    </location>
</feature>
<dbReference type="EMBL" id="FQNC01000081">
    <property type="protein sequence ID" value="SGZ15050.1"/>
    <property type="molecule type" value="Genomic_DNA"/>
</dbReference>
<reference evidence="2 3" key="1">
    <citation type="submission" date="2016-11" db="EMBL/GenBank/DDBJ databases">
        <authorList>
            <person name="Jaros S."/>
            <person name="Januszkiewicz K."/>
            <person name="Wedrychowicz H."/>
        </authorList>
    </citation>
    <scope>NUCLEOTIDE SEQUENCE [LARGE SCALE GENOMIC DNA]</scope>
</reference>
<feature type="region of interest" description="Disordered" evidence="1">
    <location>
        <begin position="39"/>
        <end position="79"/>
    </location>
</feature>
<accession>A0A2X0MMF9</accession>
<name>A0A2X0MMF9_9BASI</name>
<sequence length="494" mass="54458">MSLRTKASEDVLDRGGYCLRRSSSVQIVQRPEFELDRARQARASDHTAKPLTTSTTAASRVVVSPGPADDPHSGPTHLHLPKALHESQVCAATHRCRRDSLTSDERHDHPASTTAALATLDSHSSTTSAKSHQAPTTPRRNDKRPARSESKAEVQDAFFPRKRQRTDMSLAVSDTEGTEDKTFEVMHSKPQYSTPYFDGPSNPPDAQGGPDGLSVLAATISARLDHLEAQLAPLINVLPRLIDVLTAPSLDHIKSDVGSAAKIFVSTPFLCKHHGAAPMFAVESDVKHRAFYKALMCHLPSALMQGRSEPEDHIKPAQGDSLVLGTTMKSWYKNLEVTITDEHMCWWRVLWQAVKQPDRKATVEADLTGNESHKTANVPGSRSNTFAEKVNRVSSTLAEMAVDAYLEGEYKHGLEFDHQRFLTDRLAPVMPRHDGIKTSQPGRRQNLMQISCLEVVENPDHEISFASLVEGCLQADKEAAQNPKSKKKKKKTGD</sequence>
<evidence type="ECO:0000313" key="2">
    <source>
        <dbReference type="EMBL" id="SGZ15050.1"/>
    </source>
</evidence>
<evidence type="ECO:0000313" key="3">
    <source>
        <dbReference type="Proteomes" id="UP000249464"/>
    </source>
</evidence>
<proteinExistence type="predicted"/>
<feature type="compositionally biased region" description="Basic and acidic residues" evidence="1">
    <location>
        <begin position="39"/>
        <end position="48"/>
    </location>
</feature>
<dbReference type="Proteomes" id="UP000249464">
    <property type="component" value="Unassembled WGS sequence"/>
</dbReference>
<feature type="compositionally biased region" description="Low complexity" evidence="1">
    <location>
        <begin position="119"/>
        <end position="129"/>
    </location>
</feature>
<feature type="region of interest" description="Disordered" evidence="1">
    <location>
        <begin position="119"/>
        <end position="210"/>
    </location>
</feature>
<gene>
    <name evidence="2" type="primary">BQ5605_C029g10640</name>
    <name evidence="2" type="ORF">BQ5605_C029G10640</name>
</gene>
<keyword evidence="3" id="KW-1185">Reference proteome</keyword>
<evidence type="ECO:0000256" key="1">
    <source>
        <dbReference type="SAM" id="MobiDB-lite"/>
    </source>
</evidence>